<reference evidence="2" key="2">
    <citation type="journal article" date="2015" name="Data Brief">
        <title>Shoot transcriptome of the giant reed, Arundo donax.</title>
        <authorList>
            <person name="Barrero R.A."/>
            <person name="Guerrero F.D."/>
            <person name="Moolhuijzen P."/>
            <person name="Goolsby J.A."/>
            <person name="Tidwell J."/>
            <person name="Bellgard S.E."/>
            <person name="Bellgard M.I."/>
        </authorList>
    </citation>
    <scope>NUCLEOTIDE SEQUENCE</scope>
    <source>
        <tissue evidence="2">Shoot tissue taken approximately 20 cm above the soil surface</tissue>
    </source>
</reference>
<evidence type="ECO:0000313" key="2">
    <source>
        <dbReference type="EMBL" id="JAD63167.1"/>
    </source>
</evidence>
<feature type="compositionally biased region" description="Polar residues" evidence="1">
    <location>
        <begin position="1"/>
        <end position="19"/>
    </location>
</feature>
<feature type="region of interest" description="Disordered" evidence="1">
    <location>
        <begin position="1"/>
        <end position="31"/>
    </location>
</feature>
<accession>A0A0A9BV88</accession>
<organism evidence="2">
    <name type="scientific">Arundo donax</name>
    <name type="common">Giant reed</name>
    <name type="synonym">Donax arundinaceus</name>
    <dbReference type="NCBI Taxonomy" id="35708"/>
    <lineage>
        <taxon>Eukaryota</taxon>
        <taxon>Viridiplantae</taxon>
        <taxon>Streptophyta</taxon>
        <taxon>Embryophyta</taxon>
        <taxon>Tracheophyta</taxon>
        <taxon>Spermatophyta</taxon>
        <taxon>Magnoliopsida</taxon>
        <taxon>Liliopsida</taxon>
        <taxon>Poales</taxon>
        <taxon>Poaceae</taxon>
        <taxon>PACMAD clade</taxon>
        <taxon>Arundinoideae</taxon>
        <taxon>Arundineae</taxon>
        <taxon>Arundo</taxon>
    </lineage>
</organism>
<reference evidence="2" key="1">
    <citation type="submission" date="2014-09" db="EMBL/GenBank/DDBJ databases">
        <authorList>
            <person name="Magalhaes I.L.F."/>
            <person name="Oliveira U."/>
            <person name="Santos F.R."/>
            <person name="Vidigal T.H.D.A."/>
            <person name="Brescovit A.D."/>
            <person name="Santos A.J."/>
        </authorList>
    </citation>
    <scope>NUCLEOTIDE SEQUENCE</scope>
    <source>
        <tissue evidence="2">Shoot tissue taken approximately 20 cm above the soil surface</tissue>
    </source>
</reference>
<sequence>MIVSGHISTTQYFRSYPNQASPPPYVQLRQQ</sequence>
<proteinExistence type="predicted"/>
<dbReference type="AlphaFoldDB" id="A0A0A9BV88"/>
<protein>
    <submittedName>
        <fullName evidence="2">Uncharacterized protein</fullName>
    </submittedName>
</protein>
<name>A0A0A9BV88_ARUDO</name>
<dbReference type="EMBL" id="GBRH01234728">
    <property type="protein sequence ID" value="JAD63167.1"/>
    <property type="molecule type" value="Transcribed_RNA"/>
</dbReference>
<evidence type="ECO:0000256" key="1">
    <source>
        <dbReference type="SAM" id="MobiDB-lite"/>
    </source>
</evidence>